<name>A0A5C3P420_9APHY</name>
<dbReference type="EMBL" id="ML211369">
    <property type="protein sequence ID" value="TFK83749.1"/>
    <property type="molecule type" value="Genomic_DNA"/>
</dbReference>
<keyword evidence="2" id="KW-1185">Reference proteome</keyword>
<proteinExistence type="predicted"/>
<evidence type="ECO:0000313" key="2">
    <source>
        <dbReference type="Proteomes" id="UP000308197"/>
    </source>
</evidence>
<dbReference type="InParanoid" id="A0A5C3P420"/>
<accession>A0A5C3P420</accession>
<evidence type="ECO:0000313" key="1">
    <source>
        <dbReference type="EMBL" id="TFK83749.1"/>
    </source>
</evidence>
<feature type="non-terminal residue" evidence="1">
    <location>
        <position position="90"/>
    </location>
</feature>
<dbReference type="Proteomes" id="UP000308197">
    <property type="component" value="Unassembled WGS sequence"/>
</dbReference>
<reference evidence="1 2" key="1">
    <citation type="journal article" date="2019" name="Nat. Ecol. Evol.">
        <title>Megaphylogeny resolves global patterns of mushroom evolution.</title>
        <authorList>
            <person name="Varga T."/>
            <person name="Krizsan K."/>
            <person name="Foldi C."/>
            <person name="Dima B."/>
            <person name="Sanchez-Garcia M."/>
            <person name="Sanchez-Ramirez S."/>
            <person name="Szollosi G.J."/>
            <person name="Szarkandi J.G."/>
            <person name="Papp V."/>
            <person name="Albert L."/>
            <person name="Andreopoulos W."/>
            <person name="Angelini C."/>
            <person name="Antonin V."/>
            <person name="Barry K.W."/>
            <person name="Bougher N.L."/>
            <person name="Buchanan P."/>
            <person name="Buyck B."/>
            <person name="Bense V."/>
            <person name="Catcheside P."/>
            <person name="Chovatia M."/>
            <person name="Cooper J."/>
            <person name="Damon W."/>
            <person name="Desjardin D."/>
            <person name="Finy P."/>
            <person name="Geml J."/>
            <person name="Haridas S."/>
            <person name="Hughes K."/>
            <person name="Justo A."/>
            <person name="Karasinski D."/>
            <person name="Kautmanova I."/>
            <person name="Kiss B."/>
            <person name="Kocsube S."/>
            <person name="Kotiranta H."/>
            <person name="LaButti K.M."/>
            <person name="Lechner B.E."/>
            <person name="Liimatainen K."/>
            <person name="Lipzen A."/>
            <person name="Lukacs Z."/>
            <person name="Mihaltcheva S."/>
            <person name="Morgado L.N."/>
            <person name="Niskanen T."/>
            <person name="Noordeloos M.E."/>
            <person name="Ohm R.A."/>
            <person name="Ortiz-Santana B."/>
            <person name="Ovrebo C."/>
            <person name="Racz N."/>
            <person name="Riley R."/>
            <person name="Savchenko A."/>
            <person name="Shiryaev A."/>
            <person name="Soop K."/>
            <person name="Spirin V."/>
            <person name="Szebenyi C."/>
            <person name="Tomsovsky M."/>
            <person name="Tulloss R.E."/>
            <person name="Uehling J."/>
            <person name="Grigoriev I.V."/>
            <person name="Vagvolgyi C."/>
            <person name="Papp T."/>
            <person name="Martin F.M."/>
            <person name="Miettinen O."/>
            <person name="Hibbett D.S."/>
            <person name="Nagy L.G."/>
        </authorList>
    </citation>
    <scope>NUCLEOTIDE SEQUENCE [LARGE SCALE GENOMIC DNA]</scope>
    <source>
        <strain evidence="1 2">HHB13444</strain>
    </source>
</reference>
<organism evidence="1 2">
    <name type="scientific">Polyporus arcularius HHB13444</name>
    <dbReference type="NCBI Taxonomy" id="1314778"/>
    <lineage>
        <taxon>Eukaryota</taxon>
        <taxon>Fungi</taxon>
        <taxon>Dikarya</taxon>
        <taxon>Basidiomycota</taxon>
        <taxon>Agaricomycotina</taxon>
        <taxon>Agaricomycetes</taxon>
        <taxon>Polyporales</taxon>
        <taxon>Polyporaceae</taxon>
        <taxon>Polyporus</taxon>
    </lineage>
</organism>
<feature type="non-terminal residue" evidence="1">
    <location>
        <position position="1"/>
    </location>
</feature>
<dbReference type="AlphaFoldDB" id="A0A5C3P420"/>
<protein>
    <submittedName>
        <fullName evidence="1">Uncharacterized protein</fullName>
    </submittedName>
</protein>
<sequence>KPVTENERILAERLNAMQTELLSHRMTINDQRAMILLQSEYVDSVRHQLATSEQKAAKPAGRGRLNADGMPKVLTADAFVARVKEHEAAQ</sequence>
<gene>
    <name evidence="1" type="ORF">K466DRAFT_459429</name>
</gene>